<evidence type="ECO:0000313" key="2">
    <source>
        <dbReference type="Proteomes" id="UP000789901"/>
    </source>
</evidence>
<accession>A0ABN7XPR5</accession>
<evidence type="ECO:0000313" key="1">
    <source>
        <dbReference type="EMBL" id="CAG8857356.1"/>
    </source>
</evidence>
<keyword evidence="2" id="KW-1185">Reference proteome</keyword>
<sequence length="76" mass="8865">MHGARYKMSKQSSALVRYTKGLFHMLPTLENLNKWKPKTMGSENCIMCGDEETKNLNHLSSCKKLKKTWKVIENFM</sequence>
<comment type="caution">
    <text evidence="1">The sequence shown here is derived from an EMBL/GenBank/DDBJ whole genome shotgun (WGS) entry which is preliminary data.</text>
</comment>
<feature type="non-terminal residue" evidence="1">
    <location>
        <position position="1"/>
    </location>
</feature>
<feature type="non-terminal residue" evidence="1">
    <location>
        <position position="76"/>
    </location>
</feature>
<gene>
    <name evidence="1" type="ORF">GMARGA_LOCUS46177</name>
</gene>
<organism evidence="1 2">
    <name type="scientific">Gigaspora margarita</name>
    <dbReference type="NCBI Taxonomy" id="4874"/>
    <lineage>
        <taxon>Eukaryota</taxon>
        <taxon>Fungi</taxon>
        <taxon>Fungi incertae sedis</taxon>
        <taxon>Mucoromycota</taxon>
        <taxon>Glomeromycotina</taxon>
        <taxon>Glomeromycetes</taxon>
        <taxon>Diversisporales</taxon>
        <taxon>Gigasporaceae</taxon>
        <taxon>Gigaspora</taxon>
    </lineage>
</organism>
<reference evidence="1 2" key="1">
    <citation type="submission" date="2021-06" db="EMBL/GenBank/DDBJ databases">
        <authorList>
            <person name="Kallberg Y."/>
            <person name="Tangrot J."/>
            <person name="Rosling A."/>
        </authorList>
    </citation>
    <scope>NUCLEOTIDE SEQUENCE [LARGE SCALE GENOMIC DNA]</scope>
    <source>
        <strain evidence="1 2">120-4 pot B 10/14</strain>
    </source>
</reference>
<name>A0ABN7XPR5_GIGMA</name>
<dbReference type="Proteomes" id="UP000789901">
    <property type="component" value="Unassembled WGS sequence"/>
</dbReference>
<proteinExistence type="predicted"/>
<protein>
    <submittedName>
        <fullName evidence="1">24020_t:CDS:1</fullName>
    </submittedName>
</protein>
<dbReference type="EMBL" id="CAJVQB010169946">
    <property type="protein sequence ID" value="CAG8857356.1"/>
    <property type="molecule type" value="Genomic_DNA"/>
</dbReference>